<dbReference type="HOGENOM" id="CLU_548586_0_0_1"/>
<name>W9VEP5_9EURO</name>
<feature type="region of interest" description="Disordered" evidence="1">
    <location>
        <begin position="47"/>
        <end position="71"/>
    </location>
</feature>
<sequence>MSPPSSELSWLLSDETEALLELIELEEQFIDLQPVWSNTWTPINQTNSANVAPSSPSSLQQDAEEEEPSASASYLRRAVLASAHRMYETKTARKRKSLTASPPYIRKRGAVGVSLEDVDHLAGLSQHKERPTKRPRLTRQPKVARLQITDSLVPIRSSRLNATSASEKRTASQAFGSEIDSRPKKMLVMRGGSIPAWQSDTDSVAKAKTEIFGDLNSGTSTKLHSIDFENTMQAGHEDSEDLFDNDDTSVEEFLEAEKVLFAESSVPPTSFSDTPAMPNVDEKHKTLDKPSPSSSTGQSPMKPFMRPFVPLPSSQDTSPTGSIVSPLHRAPICFRIAEPLRYISFTFGSTPPVPVKVLSLEIYAILHSISSTDNETSGTMEIVLADIFFPHRPPYLRATTRKMTIIHAIGQKHKSPSSQLLKALQGNLVCLILQVTPRSDTLPATVPGSPIPPTTPLAGKYTITVLRIEHTDWDEIRRTKDILDRKCP</sequence>
<dbReference type="RefSeq" id="XP_007761448.1">
    <property type="nucleotide sequence ID" value="XM_007763258.1"/>
</dbReference>
<dbReference type="EMBL" id="AMGW01000007">
    <property type="protein sequence ID" value="EXJ53933.1"/>
    <property type="molecule type" value="Genomic_DNA"/>
</dbReference>
<evidence type="ECO:0000313" key="3">
    <source>
        <dbReference type="Proteomes" id="UP000019473"/>
    </source>
</evidence>
<evidence type="ECO:0000313" key="2">
    <source>
        <dbReference type="EMBL" id="EXJ53933.1"/>
    </source>
</evidence>
<dbReference type="Proteomes" id="UP000019473">
    <property type="component" value="Unassembled WGS sequence"/>
</dbReference>
<dbReference type="VEuPathDB" id="FungiDB:A1O7_09270"/>
<feature type="region of interest" description="Disordered" evidence="1">
    <location>
        <begin position="266"/>
        <end position="304"/>
    </location>
</feature>
<feature type="compositionally biased region" description="Low complexity" evidence="1">
    <location>
        <begin position="47"/>
        <end position="58"/>
    </location>
</feature>
<dbReference type="AlphaFoldDB" id="W9VEP5"/>
<organism evidence="2 3">
    <name type="scientific">Cladophialophora yegresii CBS 114405</name>
    <dbReference type="NCBI Taxonomy" id="1182544"/>
    <lineage>
        <taxon>Eukaryota</taxon>
        <taxon>Fungi</taxon>
        <taxon>Dikarya</taxon>
        <taxon>Ascomycota</taxon>
        <taxon>Pezizomycotina</taxon>
        <taxon>Eurotiomycetes</taxon>
        <taxon>Chaetothyriomycetidae</taxon>
        <taxon>Chaetothyriales</taxon>
        <taxon>Herpotrichiellaceae</taxon>
        <taxon>Cladophialophora</taxon>
    </lineage>
</organism>
<gene>
    <name evidence="2" type="ORF">A1O7_09270</name>
</gene>
<proteinExistence type="predicted"/>
<evidence type="ECO:0000256" key="1">
    <source>
        <dbReference type="SAM" id="MobiDB-lite"/>
    </source>
</evidence>
<comment type="caution">
    <text evidence="2">The sequence shown here is derived from an EMBL/GenBank/DDBJ whole genome shotgun (WGS) entry which is preliminary data.</text>
</comment>
<dbReference type="OrthoDB" id="4159482at2759"/>
<reference evidence="2 3" key="1">
    <citation type="submission" date="2013-03" db="EMBL/GenBank/DDBJ databases">
        <title>The Genome Sequence of Cladophialophora yegresii CBS 114405.</title>
        <authorList>
            <consortium name="The Broad Institute Genomics Platform"/>
            <person name="Cuomo C."/>
            <person name="de Hoog S."/>
            <person name="Gorbushina A."/>
            <person name="Walker B."/>
            <person name="Young S.K."/>
            <person name="Zeng Q."/>
            <person name="Gargeya S."/>
            <person name="Fitzgerald M."/>
            <person name="Haas B."/>
            <person name="Abouelleil A."/>
            <person name="Allen A.W."/>
            <person name="Alvarado L."/>
            <person name="Arachchi H.M."/>
            <person name="Berlin A.M."/>
            <person name="Chapman S.B."/>
            <person name="Gainer-Dewar J."/>
            <person name="Goldberg J."/>
            <person name="Griggs A."/>
            <person name="Gujja S."/>
            <person name="Hansen M."/>
            <person name="Howarth C."/>
            <person name="Imamovic A."/>
            <person name="Ireland A."/>
            <person name="Larimer J."/>
            <person name="McCowan C."/>
            <person name="Murphy C."/>
            <person name="Pearson M."/>
            <person name="Poon T.W."/>
            <person name="Priest M."/>
            <person name="Roberts A."/>
            <person name="Saif S."/>
            <person name="Shea T."/>
            <person name="Sisk P."/>
            <person name="Sykes S."/>
            <person name="Wortman J."/>
            <person name="Nusbaum C."/>
            <person name="Birren B."/>
        </authorList>
    </citation>
    <scope>NUCLEOTIDE SEQUENCE [LARGE SCALE GENOMIC DNA]</scope>
    <source>
        <strain evidence="2 3">CBS 114405</strain>
    </source>
</reference>
<protein>
    <submittedName>
        <fullName evidence="2">Uncharacterized protein</fullName>
    </submittedName>
</protein>
<accession>W9VEP5</accession>
<dbReference type="GeneID" id="19183833"/>
<keyword evidence="3" id="KW-1185">Reference proteome</keyword>